<dbReference type="EMBL" id="MLJW01000665">
    <property type="protein sequence ID" value="OIQ83871.1"/>
    <property type="molecule type" value="Genomic_DNA"/>
</dbReference>
<reference evidence="1" key="1">
    <citation type="submission" date="2016-10" db="EMBL/GenBank/DDBJ databases">
        <title>Sequence of Gallionella enrichment culture.</title>
        <authorList>
            <person name="Poehlein A."/>
            <person name="Muehling M."/>
            <person name="Daniel R."/>
        </authorList>
    </citation>
    <scope>NUCLEOTIDE SEQUENCE</scope>
</reference>
<comment type="caution">
    <text evidence="1">The sequence shown here is derived from an EMBL/GenBank/DDBJ whole genome shotgun (WGS) entry which is preliminary data.</text>
</comment>
<accession>A0A1J5QVI0</accession>
<evidence type="ECO:0008006" key="2">
    <source>
        <dbReference type="Google" id="ProtNLM"/>
    </source>
</evidence>
<evidence type="ECO:0000313" key="1">
    <source>
        <dbReference type="EMBL" id="OIQ83871.1"/>
    </source>
</evidence>
<proteinExistence type="predicted"/>
<organism evidence="1">
    <name type="scientific">mine drainage metagenome</name>
    <dbReference type="NCBI Taxonomy" id="410659"/>
    <lineage>
        <taxon>unclassified sequences</taxon>
        <taxon>metagenomes</taxon>
        <taxon>ecological metagenomes</taxon>
    </lineage>
</organism>
<sequence>MNPARPDRDTLMAYVDGQLAPERCAEVERWAAQDPAFAAEIVALRAQNQALRNALDPLLDEPIPARLLLQRGRPVRPWARVASMALWLGASALAGSLATRAVMLGQESVVAQAQGEGTMNFVRQAELAYAVYTPDVRRPVEVRNGADLTTWLSRRLQRPIVAPDALPGGLVLMGGRLLPGMPGKPAAQLMYQDAQGRRITVFLRAMAKPTAETAFRIVDNHGTSPFYWVDHNWGYALTGELSRAQMLDAARALYLRYAPHATHEPAGVEAPAAAKRPLS</sequence>
<protein>
    <recommendedName>
        <fullName evidence="2">Transmembrane transcriptional regulator (Anti-sigma factor)</fullName>
    </recommendedName>
</protein>
<dbReference type="AlphaFoldDB" id="A0A1J5QVI0"/>
<name>A0A1J5QVI0_9ZZZZ</name>
<gene>
    <name evidence="1" type="ORF">GALL_343210</name>
</gene>